<gene>
    <name evidence="1" type="ORF">IAA86_08330</name>
</gene>
<sequence>MKAKSMKINSLNGSINCKGSAGFVKNLQSAAADSFARIDQIGEGTNIALDFIGKAVVVPAVILAVSKEDKEKKEYSALKNPVAATIQLLMEVPILMAGSKFIEKLANSGALDPKTGAKLYNENEAKKMFLYLVQQASQNDETFAQKSKELVEKLEKEGLSKNIKENFENLIKNSKNNTDKKLLSAALSGYDCTKKRLFHLQNRVCFIAALALTPILCKAEDFIFPKIMNLIIKKPQKQIKKEPSFTLEKYINLSKQGGVK</sequence>
<dbReference type="EMBL" id="DVJQ01000072">
    <property type="protein sequence ID" value="HIS75009.1"/>
    <property type="molecule type" value="Genomic_DNA"/>
</dbReference>
<organism evidence="1 2">
    <name type="scientific">Candidatus Galligastranaerophilus intestinavium</name>
    <dbReference type="NCBI Taxonomy" id="2840836"/>
    <lineage>
        <taxon>Bacteria</taxon>
        <taxon>Candidatus Galligastranaerophilus</taxon>
    </lineage>
</organism>
<proteinExistence type="predicted"/>
<comment type="caution">
    <text evidence="1">The sequence shown here is derived from an EMBL/GenBank/DDBJ whole genome shotgun (WGS) entry which is preliminary data.</text>
</comment>
<protein>
    <submittedName>
        <fullName evidence="1">Uncharacterized protein</fullName>
    </submittedName>
</protein>
<reference evidence="1" key="2">
    <citation type="journal article" date="2021" name="PeerJ">
        <title>Extensive microbial diversity within the chicken gut microbiome revealed by metagenomics and culture.</title>
        <authorList>
            <person name="Gilroy R."/>
            <person name="Ravi A."/>
            <person name="Getino M."/>
            <person name="Pursley I."/>
            <person name="Horton D.L."/>
            <person name="Alikhan N.F."/>
            <person name="Baker D."/>
            <person name="Gharbi K."/>
            <person name="Hall N."/>
            <person name="Watson M."/>
            <person name="Adriaenssens E.M."/>
            <person name="Foster-Nyarko E."/>
            <person name="Jarju S."/>
            <person name="Secka A."/>
            <person name="Antonio M."/>
            <person name="Oren A."/>
            <person name="Chaudhuri R.R."/>
            <person name="La Ragione R."/>
            <person name="Hildebrand F."/>
            <person name="Pallen M.J."/>
        </authorList>
    </citation>
    <scope>NUCLEOTIDE SEQUENCE</scope>
    <source>
        <strain evidence="1">CHK152-2871</strain>
    </source>
</reference>
<evidence type="ECO:0000313" key="1">
    <source>
        <dbReference type="EMBL" id="HIS75009.1"/>
    </source>
</evidence>
<dbReference type="Proteomes" id="UP000886865">
    <property type="component" value="Unassembled WGS sequence"/>
</dbReference>
<evidence type="ECO:0000313" key="2">
    <source>
        <dbReference type="Proteomes" id="UP000886865"/>
    </source>
</evidence>
<accession>A0A9D1JXZ2</accession>
<dbReference type="AlphaFoldDB" id="A0A9D1JXZ2"/>
<reference evidence="1" key="1">
    <citation type="submission" date="2020-10" db="EMBL/GenBank/DDBJ databases">
        <authorList>
            <person name="Gilroy R."/>
        </authorList>
    </citation>
    <scope>NUCLEOTIDE SEQUENCE</scope>
    <source>
        <strain evidence="1">CHK152-2871</strain>
    </source>
</reference>
<name>A0A9D1JXZ2_9BACT</name>